<dbReference type="InterPro" id="IPR025351">
    <property type="entry name" value="Pvc16_N"/>
</dbReference>
<dbReference type="OrthoDB" id="527247at2"/>
<evidence type="ECO:0000259" key="1">
    <source>
        <dbReference type="Pfam" id="PF14065"/>
    </source>
</evidence>
<sequence>MATFQAIGAVAEAVRRLLEQSWVHTPGGLQPQFAVYNGAGFSSPMATGISVFVYQVAIDATQRTLPAAGPDQRRPLPVVVYLLLTAWAPSAASEHALLGFAMRTFADQPVLSSGFLNAAMPGVFREDETVEVLAGQLSNDEVFQLWQALPGSLQLSVPYQAKVVRIESATDVPVGPPVRVREFDVRRPS</sequence>
<evidence type="ECO:0000313" key="3">
    <source>
        <dbReference type="Proteomes" id="UP000292373"/>
    </source>
</evidence>
<comment type="caution">
    <text evidence="2">The sequence shown here is derived from an EMBL/GenBank/DDBJ whole genome shotgun (WGS) entry which is preliminary data.</text>
</comment>
<dbReference type="AlphaFoldDB" id="A0A4Q9KAR3"/>
<dbReference type="Proteomes" id="UP000292373">
    <property type="component" value="Unassembled WGS sequence"/>
</dbReference>
<dbReference type="RefSeq" id="WP_131170060.1">
    <property type="nucleotide sequence ID" value="NZ_SDMQ01000020.1"/>
</dbReference>
<dbReference type="EMBL" id="SDMQ01000020">
    <property type="protein sequence ID" value="TBT82606.1"/>
    <property type="molecule type" value="Genomic_DNA"/>
</dbReference>
<keyword evidence="3" id="KW-1185">Reference proteome</keyword>
<organism evidence="2 3">
    <name type="scientific">Propioniciclava sinopodophylli</name>
    <dbReference type="NCBI Taxonomy" id="1837344"/>
    <lineage>
        <taxon>Bacteria</taxon>
        <taxon>Bacillati</taxon>
        <taxon>Actinomycetota</taxon>
        <taxon>Actinomycetes</taxon>
        <taxon>Propionibacteriales</taxon>
        <taxon>Propionibacteriaceae</taxon>
        <taxon>Propioniciclava</taxon>
    </lineage>
</organism>
<dbReference type="Pfam" id="PF14065">
    <property type="entry name" value="Pvc16_N"/>
    <property type="match status" value="1"/>
</dbReference>
<accession>A0A4Q9KAR3</accession>
<evidence type="ECO:0000313" key="2">
    <source>
        <dbReference type="EMBL" id="TBT82606.1"/>
    </source>
</evidence>
<proteinExistence type="predicted"/>
<name>A0A4Q9KAR3_9ACTN</name>
<reference evidence="2 3" key="1">
    <citation type="submission" date="2019-01" db="EMBL/GenBank/DDBJ databases">
        <title>Lactibacter flavus gen. nov., sp. nov., a novel bacterium of the family Propionibacteriaceae isolated from raw milk and dairy products.</title>
        <authorList>
            <person name="Huptas C."/>
            <person name="Wenning M."/>
            <person name="Breitenwieser F."/>
            <person name="Doll E."/>
            <person name="Von Neubeck M."/>
            <person name="Busse H.-J."/>
            <person name="Scherer S."/>
        </authorList>
    </citation>
    <scope>NUCLEOTIDE SEQUENCE [LARGE SCALE GENOMIC DNA]</scope>
    <source>
        <strain evidence="2 3">KCTC 33808</strain>
    </source>
</reference>
<feature type="domain" description="Pvc16 N-terminal" evidence="1">
    <location>
        <begin position="9"/>
        <end position="179"/>
    </location>
</feature>
<protein>
    <submittedName>
        <fullName evidence="2">DUF4255 domain-containing protein</fullName>
    </submittedName>
</protein>
<gene>
    <name evidence="2" type="ORF">ET989_14040</name>
</gene>